<proteinExistence type="predicted"/>
<reference evidence="1" key="1">
    <citation type="submission" date="2020-04" db="EMBL/GenBank/DDBJ databases">
        <title>Deep metagenomics examines the oral microbiome during advanced dental caries in children, revealing novel taxa and co-occurrences with host molecules.</title>
        <authorList>
            <person name="Baker J.L."/>
            <person name="Morton J.T."/>
            <person name="Dinis M."/>
            <person name="Alvarez R."/>
            <person name="Tran N.C."/>
            <person name="Knight R."/>
            <person name="Edlund A."/>
        </authorList>
    </citation>
    <scope>NUCLEOTIDE SEQUENCE</scope>
    <source>
        <strain evidence="1">JCVI_23_bin.16</strain>
    </source>
</reference>
<organism evidence="1 2">
    <name type="scientific">Abiotrophia defectiva</name>
    <name type="common">Streptococcus defectivus</name>
    <dbReference type="NCBI Taxonomy" id="46125"/>
    <lineage>
        <taxon>Bacteria</taxon>
        <taxon>Bacillati</taxon>
        <taxon>Bacillota</taxon>
        <taxon>Bacilli</taxon>
        <taxon>Lactobacillales</taxon>
        <taxon>Aerococcaceae</taxon>
        <taxon>Abiotrophia</taxon>
    </lineage>
</organism>
<dbReference type="EMBL" id="JABZFV010000001">
    <property type="protein sequence ID" value="MBF0934048.1"/>
    <property type="molecule type" value="Genomic_DNA"/>
</dbReference>
<comment type="caution">
    <text evidence="1">The sequence shown here is derived from an EMBL/GenBank/DDBJ whole genome shotgun (WGS) entry which is preliminary data.</text>
</comment>
<protein>
    <submittedName>
        <fullName evidence="1">Uncharacterized protein</fullName>
    </submittedName>
</protein>
<dbReference type="AlphaFoldDB" id="A0A929MMD6"/>
<name>A0A929MMD6_ABIDE</name>
<gene>
    <name evidence="1" type="ORF">HXK00_00210</name>
</gene>
<evidence type="ECO:0000313" key="1">
    <source>
        <dbReference type="EMBL" id="MBF0934048.1"/>
    </source>
</evidence>
<accession>A0A929MMD6</accession>
<evidence type="ECO:0000313" key="2">
    <source>
        <dbReference type="Proteomes" id="UP000757900"/>
    </source>
</evidence>
<dbReference type="Proteomes" id="UP000757900">
    <property type="component" value="Unassembled WGS sequence"/>
</dbReference>
<sequence length="104" mass="11940">MTSVLDGEWFKDYEYNPFGRPMTLKKGQTVEASGILYHLTDSKLFRIPAGYPEGVKSIGIVNCPEEINFNLIDIEKVVTWQETSLHGIPEQNKVLLLSFFIERF</sequence>